<comment type="caution">
    <text evidence="1">The sequence shown here is derived from an EMBL/GenBank/DDBJ whole genome shotgun (WGS) entry which is preliminary data.</text>
</comment>
<sequence length="81" mass="9275">MLDQKTFFVVRAWRSNVYFLNRKHTAAFMEFFGSVVQACIVRSHQYKKLSGIGNKVFVKITHGIFAQSLETNTVSSLELCV</sequence>
<dbReference type="EMBL" id="JAGZMZ010000005">
    <property type="protein sequence ID" value="MBS4883718.1"/>
    <property type="molecule type" value="Genomic_DNA"/>
</dbReference>
<dbReference type="RefSeq" id="WP_226811583.1">
    <property type="nucleotide sequence ID" value="NZ_CAJKGD010000006.1"/>
</dbReference>
<evidence type="ECO:0000313" key="1">
    <source>
        <dbReference type="EMBL" id="MBS4883718.1"/>
    </source>
</evidence>
<reference evidence="1" key="1">
    <citation type="submission" date="2021-02" db="EMBL/GenBank/DDBJ databases">
        <title>Infant gut strain persistence is associated with maternal origin, phylogeny, and functional potential including surface adhesion and iron acquisition.</title>
        <authorList>
            <person name="Lou Y.C."/>
        </authorList>
    </citation>
    <scope>NUCLEOTIDE SEQUENCE</scope>
    <source>
        <strain evidence="1">L3_108_103G1_dasL3_108_103G1_concoct_2</strain>
    </source>
</reference>
<dbReference type="Proteomes" id="UP000753219">
    <property type="component" value="Unassembled WGS sequence"/>
</dbReference>
<name>A0A942W876_9FIRM</name>
<proteinExistence type="predicted"/>
<protein>
    <submittedName>
        <fullName evidence="1">Uncharacterized protein</fullName>
    </submittedName>
</protein>
<accession>A0A942W876</accession>
<evidence type="ECO:0000313" key="2">
    <source>
        <dbReference type="Proteomes" id="UP000753219"/>
    </source>
</evidence>
<organism evidence="1 2">
    <name type="scientific">Amedibacillus dolichus</name>
    <dbReference type="NCBI Taxonomy" id="31971"/>
    <lineage>
        <taxon>Bacteria</taxon>
        <taxon>Bacillati</taxon>
        <taxon>Bacillota</taxon>
        <taxon>Erysipelotrichia</taxon>
        <taxon>Erysipelotrichales</taxon>
        <taxon>Erysipelotrichaceae</taxon>
        <taxon>Amedibacillus</taxon>
    </lineage>
</organism>
<gene>
    <name evidence="1" type="ORF">KHZ85_03030</name>
</gene>
<dbReference type="AlphaFoldDB" id="A0A942W876"/>